<protein>
    <submittedName>
        <fullName evidence="2">Uncharacterized protein</fullName>
    </submittedName>
</protein>
<accession>A0A6C0LL60</accession>
<keyword evidence="1" id="KW-0472">Membrane</keyword>
<dbReference type="AlphaFoldDB" id="A0A6C0LL60"/>
<name>A0A6C0LL60_9ZZZZ</name>
<evidence type="ECO:0000256" key="1">
    <source>
        <dbReference type="SAM" id="Phobius"/>
    </source>
</evidence>
<reference evidence="2" key="1">
    <citation type="journal article" date="2020" name="Nature">
        <title>Giant virus diversity and host interactions through global metagenomics.</title>
        <authorList>
            <person name="Schulz F."/>
            <person name="Roux S."/>
            <person name="Paez-Espino D."/>
            <person name="Jungbluth S."/>
            <person name="Walsh D.A."/>
            <person name="Denef V.J."/>
            <person name="McMahon K.D."/>
            <person name="Konstantinidis K.T."/>
            <person name="Eloe-Fadrosh E.A."/>
            <person name="Kyrpides N.C."/>
            <person name="Woyke T."/>
        </authorList>
    </citation>
    <scope>NUCLEOTIDE SEQUENCE</scope>
    <source>
        <strain evidence="2">GVMAG-M-3300027833-19</strain>
    </source>
</reference>
<organism evidence="2">
    <name type="scientific">viral metagenome</name>
    <dbReference type="NCBI Taxonomy" id="1070528"/>
    <lineage>
        <taxon>unclassified sequences</taxon>
        <taxon>metagenomes</taxon>
        <taxon>organismal metagenomes</taxon>
    </lineage>
</organism>
<proteinExistence type="predicted"/>
<evidence type="ECO:0000313" key="2">
    <source>
        <dbReference type="EMBL" id="QHU30638.1"/>
    </source>
</evidence>
<dbReference type="EMBL" id="MN740511">
    <property type="protein sequence ID" value="QHU30638.1"/>
    <property type="molecule type" value="Genomic_DNA"/>
</dbReference>
<keyword evidence="1" id="KW-0812">Transmembrane</keyword>
<sequence>MTSINKFSGGLAKGYVSNGLVKSPLIAAMIVTAITIMILYNTTTKNITKVFVMASLANTAYLFFHAHCLSKSIEAGKNSQNLVEEFNSASTNIGGDEFKPPSD</sequence>
<feature type="transmembrane region" description="Helical" evidence="1">
    <location>
        <begin position="20"/>
        <end position="40"/>
    </location>
</feature>
<keyword evidence="1" id="KW-1133">Transmembrane helix</keyword>